<name>A0A9K3GRN1_9EUKA</name>
<keyword evidence="4" id="KW-1185">Reference proteome</keyword>
<feature type="non-terminal residue" evidence="3">
    <location>
        <position position="91"/>
    </location>
</feature>
<dbReference type="Gene3D" id="3.90.70.10">
    <property type="entry name" value="Cysteine proteinases"/>
    <property type="match status" value="1"/>
</dbReference>
<dbReference type="PANTHER" id="PTHR12411">
    <property type="entry name" value="CYSTEINE PROTEASE FAMILY C1-RELATED"/>
    <property type="match status" value="1"/>
</dbReference>
<dbReference type="InterPro" id="IPR000668">
    <property type="entry name" value="Peptidase_C1A_C"/>
</dbReference>
<dbReference type="EMBL" id="BDIP01011055">
    <property type="protein sequence ID" value="GIQ92967.1"/>
    <property type="molecule type" value="Genomic_DNA"/>
</dbReference>
<dbReference type="SUPFAM" id="SSF54001">
    <property type="entry name" value="Cysteine proteinases"/>
    <property type="match status" value="1"/>
</dbReference>
<protein>
    <submittedName>
        <fullName evidence="3">Peptidase C1A</fullName>
    </submittedName>
</protein>
<dbReference type="InterPro" id="IPR000169">
    <property type="entry name" value="Pept_cys_AS"/>
</dbReference>
<dbReference type="Pfam" id="PF00112">
    <property type="entry name" value="Peptidase_C1"/>
    <property type="match status" value="1"/>
</dbReference>
<feature type="domain" description="Peptidase C1A papain C-terminal" evidence="2">
    <location>
        <begin position="9"/>
        <end position="91"/>
    </location>
</feature>
<comment type="caution">
    <text evidence="3">The sequence shown here is derived from an EMBL/GenBank/DDBJ whole genome shotgun (WGS) entry which is preliminary data.</text>
</comment>
<evidence type="ECO:0000256" key="1">
    <source>
        <dbReference type="ARBA" id="ARBA00008455"/>
    </source>
</evidence>
<organism evidence="3 4">
    <name type="scientific">Kipferlia bialata</name>
    <dbReference type="NCBI Taxonomy" id="797122"/>
    <lineage>
        <taxon>Eukaryota</taxon>
        <taxon>Metamonada</taxon>
        <taxon>Carpediemonas-like organisms</taxon>
        <taxon>Kipferlia</taxon>
    </lineage>
</organism>
<dbReference type="AlphaFoldDB" id="A0A9K3GRN1"/>
<dbReference type="GO" id="GO:0008234">
    <property type="term" value="F:cysteine-type peptidase activity"/>
    <property type="evidence" value="ECO:0007669"/>
    <property type="project" value="InterPro"/>
</dbReference>
<evidence type="ECO:0000313" key="3">
    <source>
        <dbReference type="EMBL" id="GIQ92967.1"/>
    </source>
</evidence>
<dbReference type="Proteomes" id="UP000265618">
    <property type="component" value="Unassembled WGS sequence"/>
</dbReference>
<dbReference type="PROSITE" id="PS00139">
    <property type="entry name" value="THIOL_PROTEASE_CYS"/>
    <property type="match status" value="1"/>
</dbReference>
<comment type="similarity">
    <text evidence="1">Belongs to the peptidase C1 family.</text>
</comment>
<proteinExistence type="inferred from homology"/>
<dbReference type="InterPro" id="IPR013128">
    <property type="entry name" value="Peptidase_C1A"/>
</dbReference>
<dbReference type="SMART" id="SM00645">
    <property type="entry name" value="Pept_C1"/>
    <property type="match status" value="1"/>
</dbReference>
<feature type="non-terminal residue" evidence="3">
    <location>
        <position position="1"/>
    </location>
</feature>
<dbReference type="InterPro" id="IPR038765">
    <property type="entry name" value="Papain-like_cys_pep_sf"/>
</dbReference>
<sequence>LGMTADDNIPDYFDSNETWPGMIGAIRDQGGCGSCWAFSAAEALSDRFSIQTGELLTLSPQYLVSCDYSNNGCNGGNLDLVWRYMKSHGTS</sequence>
<evidence type="ECO:0000259" key="2">
    <source>
        <dbReference type="SMART" id="SM00645"/>
    </source>
</evidence>
<gene>
    <name evidence="3" type="ORF">KIPB_017074</name>
</gene>
<reference evidence="3 4" key="1">
    <citation type="journal article" date="2018" name="PLoS ONE">
        <title>The draft genome of Kipferlia bialata reveals reductive genome evolution in fornicate parasites.</title>
        <authorList>
            <person name="Tanifuji G."/>
            <person name="Takabayashi S."/>
            <person name="Kume K."/>
            <person name="Takagi M."/>
            <person name="Nakayama T."/>
            <person name="Kamikawa R."/>
            <person name="Inagaki Y."/>
            <person name="Hashimoto T."/>
        </authorList>
    </citation>
    <scope>NUCLEOTIDE SEQUENCE [LARGE SCALE GENOMIC DNA]</scope>
    <source>
        <strain evidence="3">NY0173</strain>
    </source>
</reference>
<dbReference type="GO" id="GO:0006508">
    <property type="term" value="P:proteolysis"/>
    <property type="evidence" value="ECO:0007669"/>
    <property type="project" value="InterPro"/>
</dbReference>
<dbReference type="OrthoDB" id="6626901at2759"/>
<evidence type="ECO:0000313" key="4">
    <source>
        <dbReference type="Proteomes" id="UP000265618"/>
    </source>
</evidence>
<accession>A0A9K3GRN1</accession>